<dbReference type="EMBL" id="BMDO01000014">
    <property type="protein sequence ID" value="GGI52597.1"/>
    <property type="molecule type" value="Genomic_DNA"/>
</dbReference>
<accession>A0A917N4Z6</accession>
<sequence length="150" mass="16166">MKYIILSIVALFFMTGASAQKSTPLPHGMVFGSKPSTIGLMPASKLEDFMGKRTRTSAAISGVILDVTKTKGGWFTLDAGRGRTIAAHFKNYSVVLPKAIKGREVIISGVATKQFTADDQQQLAGSKEHAVKINPKQRLAFEVVGLMVNK</sequence>
<dbReference type="InterPro" id="IPR032577">
    <property type="entry name" value="DUF4920"/>
</dbReference>
<evidence type="ECO:0000313" key="2">
    <source>
        <dbReference type="EMBL" id="GGI52597.1"/>
    </source>
</evidence>
<organism evidence="2 3">
    <name type="scientific">Mucilaginibacter galii</name>
    <dbReference type="NCBI Taxonomy" id="2005073"/>
    <lineage>
        <taxon>Bacteria</taxon>
        <taxon>Pseudomonadati</taxon>
        <taxon>Bacteroidota</taxon>
        <taxon>Sphingobacteriia</taxon>
        <taxon>Sphingobacteriales</taxon>
        <taxon>Sphingobacteriaceae</taxon>
        <taxon>Mucilaginibacter</taxon>
    </lineage>
</organism>
<keyword evidence="3" id="KW-1185">Reference proteome</keyword>
<name>A0A917N4Z6_9SPHI</name>
<evidence type="ECO:0000313" key="3">
    <source>
        <dbReference type="Proteomes" id="UP000662074"/>
    </source>
</evidence>
<dbReference type="Proteomes" id="UP000662074">
    <property type="component" value="Unassembled WGS sequence"/>
</dbReference>
<feature type="chain" id="PRO_5037387131" description="DUF4920 domain-containing protein" evidence="1">
    <location>
        <begin position="20"/>
        <end position="150"/>
    </location>
</feature>
<dbReference type="Pfam" id="PF16267">
    <property type="entry name" value="DUF4920"/>
    <property type="match status" value="1"/>
</dbReference>
<dbReference type="RefSeq" id="WP_188418707.1">
    <property type="nucleotide sequence ID" value="NZ_BMDO01000014.1"/>
</dbReference>
<feature type="signal peptide" evidence="1">
    <location>
        <begin position="1"/>
        <end position="19"/>
    </location>
</feature>
<keyword evidence="1" id="KW-0732">Signal</keyword>
<reference evidence="2" key="2">
    <citation type="submission" date="2020-09" db="EMBL/GenBank/DDBJ databases">
        <authorList>
            <person name="Sun Q."/>
            <person name="Sedlacek I."/>
        </authorList>
    </citation>
    <scope>NUCLEOTIDE SEQUENCE</scope>
    <source>
        <strain evidence="2">CCM 8711</strain>
    </source>
</reference>
<evidence type="ECO:0000256" key="1">
    <source>
        <dbReference type="SAM" id="SignalP"/>
    </source>
</evidence>
<evidence type="ECO:0008006" key="4">
    <source>
        <dbReference type="Google" id="ProtNLM"/>
    </source>
</evidence>
<reference evidence="2" key="1">
    <citation type="journal article" date="2014" name="Int. J. Syst. Evol. Microbiol.">
        <title>Complete genome sequence of Corynebacterium casei LMG S-19264T (=DSM 44701T), isolated from a smear-ripened cheese.</title>
        <authorList>
            <consortium name="US DOE Joint Genome Institute (JGI-PGF)"/>
            <person name="Walter F."/>
            <person name="Albersmeier A."/>
            <person name="Kalinowski J."/>
            <person name="Ruckert C."/>
        </authorList>
    </citation>
    <scope>NUCLEOTIDE SEQUENCE</scope>
    <source>
        <strain evidence="2">CCM 8711</strain>
    </source>
</reference>
<gene>
    <name evidence="2" type="ORF">GCM10011425_38090</name>
</gene>
<proteinExistence type="predicted"/>
<comment type="caution">
    <text evidence="2">The sequence shown here is derived from an EMBL/GenBank/DDBJ whole genome shotgun (WGS) entry which is preliminary data.</text>
</comment>
<dbReference type="AlphaFoldDB" id="A0A917N4Z6"/>
<protein>
    <recommendedName>
        <fullName evidence="4">DUF4920 domain-containing protein</fullName>
    </recommendedName>
</protein>